<feature type="transmembrane region" description="Helical" evidence="1">
    <location>
        <begin position="12"/>
        <end position="32"/>
    </location>
</feature>
<keyword evidence="1" id="KW-1133">Transmembrane helix</keyword>
<name>A0A5J4RX46_9ZZZZ</name>
<reference evidence="2" key="1">
    <citation type="submission" date="2019-03" db="EMBL/GenBank/DDBJ databases">
        <title>Single cell metagenomics reveals metabolic interactions within the superorganism composed of flagellate Streblomastix strix and complex community of Bacteroidetes bacteria on its surface.</title>
        <authorList>
            <person name="Treitli S.C."/>
            <person name="Kolisko M."/>
            <person name="Husnik F."/>
            <person name="Keeling P."/>
            <person name="Hampl V."/>
        </authorList>
    </citation>
    <scope>NUCLEOTIDE SEQUENCE</scope>
    <source>
        <strain evidence="2">STM</strain>
    </source>
</reference>
<sequence>MLEGVLKPSLSLGLLFILSCTILINSSVYNIANGTLTNQEKNNYREIAIFKTGVTL</sequence>
<organism evidence="2">
    <name type="scientific">termite gut metagenome</name>
    <dbReference type="NCBI Taxonomy" id="433724"/>
    <lineage>
        <taxon>unclassified sequences</taxon>
        <taxon>metagenomes</taxon>
        <taxon>organismal metagenomes</taxon>
    </lineage>
</organism>
<evidence type="ECO:0000313" key="2">
    <source>
        <dbReference type="EMBL" id="KAA6338526.1"/>
    </source>
</evidence>
<dbReference type="EMBL" id="SNRY01000609">
    <property type="protein sequence ID" value="KAA6338526.1"/>
    <property type="molecule type" value="Genomic_DNA"/>
</dbReference>
<protein>
    <submittedName>
        <fullName evidence="2">Uncharacterized protein</fullName>
    </submittedName>
</protein>
<proteinExistence type="predicted"/>
<keyword evidence="1" id="KW-0472">Membrane</keyword>
<comment type="caution">
    <text evidence="2">The sequence shown here is derived from an EMBL/GenBank/DDBJ whole genome shotgun (WGS) entry which is preliminary data.</text>
</comment>
<keyword evidence="1" id="KW-0812">Transmembrane</keyword>
<gene>
    <name evidence="2" type="ORF">EZS27_013477</name>
</gene>
<dbReference type="AlphaFoldDB" id="A0A5J4RX46"/>
<dbReference type="PROSITE" id="PS51257">
    <property type="entry name" value="PROKAR_LIPOPROTEIN"/>
    <property type="match status" value="1"/>
</dbReference>
<evidence type="ECO:0000256" key="1">
    <source>
        <dbReference type="SAM" id="Phobius"/>
    </source>
</evidence>
<accession>A0A5J4RX46</accession>